<dbReference type="GO" id="GO:0015385">
    <property type="term" value="F:sodium:proton antiporter activity"/>
    <property type="evidence" value="ECO:0007669"/>
    <property type="project" value="TreeGrafter"/>
</dbReference>
<dbReference type="GO" id="GO:0042910">
    <property type="term" value="F:xenobiotic transmembrane transporter activity"/>
    <property type="evidence" value="ECO:0007669"/>
    <property type="project" value="InterPro"/>
</dbReference>
<feature type="transmembrane region" description="Helical" evidence="8">
    <location>
        <begin position="210"/>
        <end position="229"/>
    </location>
</feature>
<evidence type="ECO:0000256" key="3">
    <source>
        <dbReference type="ARBA" id="ARBA00022448"/>
    </source>
</evidence>
<feature type="transmembrane region" description="Helical" evidence="8">
    <location>
        <begin position="389"/>
        <end position="410"/>
    </location>
</feature>
<dbReference type="CDD" id="cd17320">
    <property type="entry name" value="MFS_MdfA_MDR_like"/>
    <property type="match status" value="1"/>
</dbReference>
<feature type="transmembrane region" description="Helical" evidence="8">
    <location>
        <begin position="123"/>
        <end position="141"/>
    </location>
</feature>
<evidence type="ECO:0000256" key="4">
    <source>
        <dbReference type="ARBA" id="ARBA00022475"/>
    </source>
</evidence>
<feature type="transmembrane region" description="Helical" evidence="8">
    <location>
        <begin position="297"/>
        <end position="316"/>
    </location>
</feature>
<evidence type="ECO:0000259" key="9">
    <source>
        <dbReference type="PROSITE" id="PS50850"/>
    </source>
</evidence>
<keyword evidence="3 8" id="KW-0813">Transport</keyword>
<dbReference type="Gene3D" id="1.20.1720.10">
    <property type="entry name" value="Multidrug resistance protein D"/>
    <property type="match status" value="1"/>
</dbReference>
<dbReference type="PANTHER" id="PTHR23502:SF132">
    <property type="entry name" value="POLYAMINE TRANSPORTER 2-RELATED"/>
    <property type="match status" value="1"/>
</dbReference>
<dbReference type="AlphaFoldDB" id="A0A0S4V1C0"/>
<dbReference type="InterPro" id="IPR004812">
    <property type="entry name" value="Efflux_drug-R_Bcr/CmlA"/>
</dbReference>
<dbReference type="InterPro" id="IPR036259">
    <property type="entry name" value="MFS_trans_sf"/>
</dbReference>
<comment type="subcellular location">
    <subcellularLocation>
        <location evidence="8">Cell inner membrane</location>
        <topology evidence="8">Multi-pass membrane protein</topology>
    </subcellularLocation>
    <subcellularLocation>
        <location evidence="1">Cell membrane</location>
        <topology evidence="1">Multi-pass membrane protein</topology>
    </subcellularLocation>
</comment>
<feature type="transmembrane region" description="Helical" evidence="8">
    <location>
        <begin position="259"/>
        <end position="277"/>
    </location>
</feature>
<feature type="transmembrane region" description="Helical" evidence="8">
    <location>
        <begin position="94"/>
        <end position="111"/>
    </location>
</feature>
<feature type="transmembrane region" description="Helical" evidence="8">
    <location>
        <begin position="54"/>
        <end position="74"/>
    </location>
</feature>
<dbReference type="SUPFAM" id="SSF103473">
    <property type="entry name" value="MFS general substrate transporter"/>
    <property type="match status" value="1"/>
</dbReference>
<dbReference type="NCBIfam" id="TIGR00710">
    <property type="entry name" value="efflux_Bcr_CflA"/>
    <property type="match status" value="1"/>
</dbReference>
<feature type="transmembrane region" description="Helical" evidence="8">
    <location>
        <begin position="180"/>
        <end position="198"/>
    </location>
</feature>
<proteinExistence type="inferred from homology"/>
<dbReference type="Pfam" id="PF07690">
    <property type="entry name" value="MFS_1"/>
    <property type="match status" value="1"/>
</dbReference>
<gene>
    <name evidence="10" type="ORF">RUN1985_v1_170046</name>
    <name evidence="11" type="ORF">TO10_v1_1030021</name>
</gene>
<dbReference type="PANTHER" id="PTHR23502">
    <property type="entry name" value="MAJOR FACILITATOR SUPERFAMILY"/>
    <property type="match status" value="1"/>
</dbReference>
<keyword evidence="6 8" id="KW-1133">Transmembrane helix</keyword>
<feature type="transmembrane region" description="Helical" evidence="8">
    <location>
        <begin position="416"/>
        <end position="436"/>
    </location>
</feature>
<dbReference type="InterPro" id="IPR020846">
    <property type="entry name" value="MFS_dom"/>
</dbReference>
<dbReference type="GO" id="GO:0005886">
    <property type="term" value="C:plasma membrane"/>
    <property type="evidence" value="ECO:0007669"/>
    <property type="project" value="UniProtKB-SubCell"/>
</dbReference>
<evidence type="ECO:0000256" key="5">
    <source>
        <dbReference type="ARBA" id="ARBA00022692"/>
    </source>
</evidence>
<protein>
    <recommendedName>
        <fullName evidence="8">Bcr/CflA family efflux transporter</fullName>
    </recommendedName>
</protein>
<keyword evidence="5 8" id="KW-0812">Transmembrane</keyword>
<reference evidence="10" key="1">
    <citation type="submission" date="2015-10" db="EMBL/GenBank/DDBJ databases">
        <authorList>
            <person name="Gilbert D.G."/>
        </authorList>
    </citation>
    <scope>NUCLEOTIDE SEQUENCE</scope>
    <source>
        <strain evidence="10">Phyl III-seqv23</strain>
    </source>
</reference>
<dbReference type="EMBL" id="LN899824">
    <property type="protein sequence ID" value="CUV28126.1"/>
    <property type="molecule type" value="Genomic_DNA"/>
</dbReference>
<dbReference type="EMBL" id="LN899827">
    <property type="protein sequence ID" value="CUV47557.1"/>
    <property type="molecule type" value="Genomic_DNA"/>
</dbReference>
<accession>A0A0S4V1C0</accession>
<dbReference type="GO" id="GO:1990961">
    <property type="term" value="P:xenobiotic detoxification by transmembrane export across the plasma membrane"/>
    <property type="evidence" value="ECO:0007669"/>
    <property type="project" value="InterPro"/>
</dbReference>
<feature type="transmembrane region" description="Helical" evidence="8">
    <location>
        <begin position="147"/>
        <end position="168"/>
    </location>
</feature>
<dbReference type="FunFam" id="1.20.1720.10:FF:000005">
    <property type="entry name" value="Bcr/CflA family efflux transporter"/>
    <property type="match status" value="1"/>
</dbReference>
<evidence type="ECO:0000256" key="6">
    <source>
        <dbReference type="ARBA" id="ARBA00022989"/>
    </source>
</evidence>
<organism evidence="10">
    <name type="scientific">Ralstonia solanacearum</name>
    <name type="common">Pseudomonas solanacearum</name>
    <dbReference type="NCBI Taxonomy" id="305"/>
    <lineage>
        <taxon>Bacteria</taxon>
        <taxon>Pseudomonadati</taxon>
        <taxon>Pseudomonadota</taxon>
        <taxon>Betaproteobacteria</taxon>
        <taxon>Burkholderiales</taxon>
        <taxon>Burkholderiaceae</taxon>
        <taxon>Ralstonia</taxon>
        <taxon>Ralstonia solanacearum species complex</taxon>
    </lineage>
</organism>
<evidence type="ECO:0000256" key="2">
    <source>
        <dbReference type="ARBA" id="ARBA00006236"/>
    </source>
</evidence>
<dbReference type="InterPro" id="IPR011701">
    <property type="entry name" value="MFS"/>
</dbReference>
<evidence type="ECO:0000256" key="8">
    <source>
        <dbReference type="RuleBase" id="RU365088"/>
    </source>
</evidence>
<keyword evidence="7 8" id="KW-0472">Membrane</keyword>
<feature type="transmembrane region" description="Helical" evidence="8">
    <location>
        <begin position="354"/>
        <end position="377"/>
    </location>
</feature>
<evidence type="ECO:0000313" key="11">
    <source>
        <dbReference type="EMBL" id="CUV47557.1"/>
    </source>
</evidence>
<evidence type="ECO:0000256" key="7">
    <source>
        <dbReference type="ARBA" id="ARBA00023136"/>
    </source>
</evidence>
<keyword evidence="8" id="KW-0997">Cell inner membrane</keyword>
<dbReference type="PROSITE" id="PS50850">
    <property type="entry name" value="MFS"/>
    <property type="match status" value="1"/>
</dbReference>
<evidence type="ECO:0000313" key="10">
    <source>
        <dbReference type="EMBL" id="CUV28126.1"/>
    </source>
</evidence>
<feature type="transmembrane region" description="Helical" evidence="8">
    <location>
        <begin position="328"/>
        <end position="348"/>
    </location>
</feature>
<name>A0A0S4V1C0_RALSL</name>
<feature type="domain" description="Major facilitator superfamily (MFS) profile" evidence="9">
    <location>
        <begin position="56"/>
        <end position="440"/>
    </location>
</feature>
<sequence length="450" mass="46373">MARVRRCRIINCGLSLEKARLGYSVDSAAHTVRAIPRSLDAMQPTASPPQDRSLWMLAVLSLLMAFASISTDLYLPAMPAMQATLGASAGALEWTISGYLVGFSLGQLLWGPIGDRTGRRLPIALGLLLFIGGSAGCALAASAPALIAWRAVQAAGACASVVLARAMVRDLYEGERAARMMSTLMTVMAIAPLVGPSAGGLILKLWSWRAIFWTLVIVGLATLAAVGTLPETLPAHRRNDAPLHRTLARYGVLLRHPRLLGYLGVGGFFYGGMYAYVAGTPFAYIDYYHVPAQHYGLLFGLGIVGIMATNLLNANLVGRFGGDRLMRAGAVAAALAGAAVALAARMGWGGLMGLVIPLFVFVSTTGFIVANAMTGALGTFPQFAGSVSALVGATQYGTGILGSALVGALANGTPVPMGLVIAACGSGGALAAVLLVPARRPMPVAPAAAG</sequence>
<keyword evidence="4" id="KW-1003">Cell membrane</keyword>
<evidence type="ECO:0000256" key="1">
    <source>
        <dbReference type="ARBA" id="ARBA00004651"/>
    </source>
</evidence>
<comment type="similarity">
    <text evidence="2 8">Belongs to the major facilitator superfamily. Bcr/CmlA family.</text>
</comment>
<dbReference type="NCBIfam" id="NF008314">
    <property type="entry name" value="PRK11102.1"/>
    <property type="match status" value="1"/>
</dbReference>